<proteinExistence type="predicted"/>
<evidence type="ECO:0000313" key="1">
    <source>
        <dbReference type="EMBL" id="KAK6544242.1"/>
    </source>
</evidence>
<organism evidence="1 2">
    <name type="scientific">Orbilia ellipsospora</name>
    <dbReference type="NCBI Taxonomy" id="2528407"/>
    <lineage>
        <taxon>Eukaryota</taxon>
        <taxon>Fungi</taxon>
        <taxon>Dikarya</taxon>
        <taxon>Ascomycota</taxon>
        <taxon>Pezizomycotina</taxon>
        <taxon>Orbiliomycetes</taxon>
        <taxon>Orbiliales</taxon>
        <taxon>Orbiliaceae</taxon>
        <taxon>Orbilia</taxon>
    </lineage>
</organism>
<dbReference type="InterPro" id="IPR043519">
    <property type="entry name" value="NT_sf"/>
</dbReference>
<name>A0AAV9XRP2_9PEZI</name>
<accession>A0AAV9XRP2</accession>
<dbReference type="Proteomes" id="UP001365542">
    <property type="component" value="Unassembled WGS sequence"/>
</dbReference>
<dbReference type="AlphaFoldDB" id="A0AAV9XRP2"/>
<reference evidence="1 2" key="1">
    <citation type="submission" date="2019-10" db="EMBL/GenBank/DDBJ databases">
        <authorList>
            <person name="Palmer J.M."/>
        </authorList>
    </citation>
    <scope>NUCLEOTIDE SEQUENCE [LARGE SCALE GENOMIC DNA]</scope>
    <source>
        <strain evidence="1 2">TWF694</strain>
    </source>
</reference>
<keyword evidence="2" id="KW-1185">Reference proteome</keyword>
<dbReference type="EMBL" id="JAVHJO010000001">
    <property type="protein sequence ID" value="KAK6544242.1"/>
    <property type="molecule type" value="Genomic_DNA"/>
</dbReference>
<gene>
    <name evidence="1" type="ORF">TWF694_000945</name>
</gene>
<sequence length="202" mass="22357">MSSPEDIIEAATEVSRILKQIGVSHAIIGGAAGNLLGSERSTLDVDVLVSFPSIQVREAILKHGTKFTGSKTDLKFAYTNDGGTFVPIEFLKDGNEAALSMPDLASTPILTFEEIPLVHPSIIVCLKVGRWAWMSESARPRSRVKAKQDLHDILFLLKWLVENEEKISFEGMETNHREKYTAGFQKLSSQYKLAAELLNNLL</sequence>
<protein>
    <recommendedName>
        <fullName evidence="3">Nucleotidyltransferase</fullName>
    </recommendedName>
</protein>
<dbReference type="Gene3D" id="3.30.460.40">
    <property type="match status" value="1"/>
</dbReference>
<comment type="caution">
    <text evidence="1">The sequence shown here is derived from an EMBL/GenBank/DDBJ whole genome shotgun (WGS) entry which is preliminary data.</text>
</comment>
<dbReference type="SUPFAM" id="SSF81301">
    <property type="entry name" value="Nucleotidyltransferase"/>
    <property type="match status" value="1"/>
</dbReference>
<evidence type="ECO:0008006" key="3">
    <source>
        <dbReference type="Google" id="ProtNLM"/>
    </source>
</evidence>
<evidence type="ECO:0000313" key="2">
    <source>
        <dbReference type="Proteomes" id="UP001365542"/>
    </source>
</evidence>